<reference evidence="5" key="1">
    <citation type="journal article" date="2019" name="Int. J. Syst. Evol. Microbiol.">
        <title>The Global Catalogue of Microorganisms (GCM) 10K type strain sequencing project: providing services to taxonomists for standard genome sequencing and annotation.</title>
        <authorList>
            <consortium name="The Broad Institute Genomics Platform"/>
            <consortium name="The Broad Institute Genome Sequencing Center for Infectious Disease"/>
            <person name="Wu L."/>
            <person name="Ma J."/>
        </authorList>
    </citation>
    <scope>NUCLEOTIDE SEQUENCE [LARGE SCALE GENOMIC DNA]</scope>
    <source>
        <strain evidence="5">JCM 17106</strain>
    </source>
</reference>
<dbReference type="PANTHER" id="PTHR47245">
    <property type="entry name" value="PEPTIDYLPROLYL ISOMERASE"/>
    <property type="match status" value="1"/>
</dbReference>
<dbReference type="EMBL" id="BAABCW010000001">
    <property type="protein sequence ID" value="GAA4107606.1"/>
    <property type="molecule type" value="Genomic_DNA"/>
</dbReference>
<feature type="chain" id="PRO_5045785338" evidence="2">
    <location>
        <begin position="21"/>
        <end position="652"/>
    </location>
</feature>
<evidence type="ECO:0000313" key="4">
    <source>
        <dbReference type="EMBL" id="GAA4107606.1"/>
    </source>
</evidence>
<dbReference type="InterPro" id="IPR050245">
    <property type="entry name" value="PrsA_foldase"/>
</dbReference>
<dbReference type="SUPFAM" id="SSF54534">
    <property type="entry name" value="FKBP-like"/>
    <property type="match status" value="2"/>
</dbReference>
<evidence type="ECO:0000256" key="1">
    <source>
        <dbReference type="PROSITE-ProRule" id="PRU00278"/>
    </source>
</evidence>
<gene>
    <name evidence="4" type="ORF">GCM10022393_03040</name>
</gene>
<dbReference type="PANTHER" id="PTHR47245:SF2">
    <property type="entry name" value="PEPTIDYL-PROLYL CIS-TRANS ISOMERASE HP_0175-RELATED"/>
    <property type="match status" value="1"/>
</dbReference>
<feature type="domain" description="PpiC" evidence="3">
    <location>
        <begin position="121"/>
        <end position="223"/>
    </location>
</feature>
<keyword evidence="1 4" id="KW-0413">Isomerase</keyword>
<evidence type="ECO:0000313" key="5">
    <source>
        <dbReference type="Proteomes" id="UP001500459"/>
    </source>
</evidence>
<dbReference type="RefSeq" id="WP_344924111.1">
    <property type="nucleotide sequence ID" value="NZ_BAABCW010000001.1"/>
</dbReference>
<keyword evidence="5" id="KW-1185">Reference proteome</keyword>
<sequence length="652" mass="75520">MHKKIIALFLGVVFCSLVNAQEKDQVLLTINDSQVYTSEFKRVYLKNIDLVKDESQKNIDEYLELFINYKLKLEEATALGLDKKESYIKELKGYEKQLSSGYLTDNQASDALVKEVYDRLQERVNASHILIQVKPNAAPKDTLAAYQKIMKARDQIMGGEDFGLVARRYSEDPSVETNQGDLGWFSAFRMVYPFEDAAFTTEIGEISKPFKTRFGYHILKVNKKEKTFGDITVAHIMVAFNKERTEKEAEDRIREIDIQLKQSVAFESLAKQFSDDKNTALKGGEINRFGQGALNSEEFEKVAFALESPGDISEPVKTKYGWHIIKLIEKHPKKTFEELKGELTKRIMKDERSQIISASFIDKLKDTYGIQKNEEAIQYFKKIIPDTIFEKGWDIPLNDPVLKKNIFVIGKQAYSFTDFAEFLKEKGNKNRNFTDVSIFVEKMYERFESKELLQYYEAHLEEDNEEFAHVISEYRNGLLLFDLMESKIWNAAKTDSIGLKEFYESRKESYVKGETYKVIKASSSNQKLIDKVRKGLEEGMVLNDIKTNVNVSKEDVVIFSEEELVKGEDTEVAKFSGEKDQIVEMKEDEYIILIKVKEVLPSRLKTFEETKGKVINDFQENLEKTWLTKLKNKYKVEVNRKTLKQIKKELSI</sequence>
<dbReference type="GO" id="GO:0016853">
    <property type="term" value="F:isomerase activity"/>
    <property type="evidence" value="ECO:0007669"/>
    <property type="project" value="UniProtKB-KW"/>
</dbReference>
<protein>
    <submittedName>
        <fullName evidence="4">Peptidylprolyl isomerase</fullName>
    </submittedName>
</protein>
<dbReference type="Proteomes" id="UP001500459">
    <property type="component" value="Unassembled WGS sequence"/>
</dbReference>
<feature type="domain" description="PpiC" evidence="3">
    <location>
        <begin position="228"/>
        <end position="329"/>
    </location>
</feature>
<evidence type="ECO:0000256" key="2">
    <source>
        <dbReference type="SAM" id="SignalP"/>
    </source>
</evidence>
<name>A0ABP7X8S2_9FLAO</name>
<comment type="caution">
    <text evidence="4">The sequence shown here is derived from an EMBL/GenBank/DDBJ whole genome shotgun (WGS) entry which is preliminary data.</text>
</comment>
<dbReference type="Pfam" id="PF00639">
    <property type="entry name" value="Rotamase"/>
    <property type="match status" value="2"/>
</dbReference>
<accession>A0ABP7X8S2</accession>
<organism evidence="4 5">
    <name type="scientific">Aquimarina addita</name>
    <dbReference type="NCBI Taxonomy" id="870485"/>
    <lineage>
        <taxon>Bacteria</taxon>
        <taxon>Pseudomonadati</taxon>
        <taxon>Bacteroidota</taxon>
        <taxon>Flavobacteriia</taxon>
        <taxon>Flavobacteriales</taxon>
        <taxon>Flavobacteriaceae</taxon>
        <taxon>Aquimarina</taxon>
    </lineage>
</organism>
<dbReference type="PROSITE" id="PS50198">
    <property type="entry name" value="PPIC_PPIASE_2"/>
    <property type="match status" value="2"/>
</dbReference>
<feature type="signal peptide" evidence="2">
    <location>
        <begin position="1"/>
        <end position="20"/>
    </location>
</feature>
<keyword evidence="1" id="KW-0697">Rotamase</keyword>
<keyword evidence="2" id="KW-0732">Signal</keyword>
<dbReference type="InterPro" id="IPR000297">
    <property type="entry name" value="PPIase_PpiC"/>
</dbReference>
<evidence type="ECO:0000259" key="3">
    <source>
        <dbReference type="PROSITE" id="PS50198"/>
    </source>
</evidence>
<proteinExistence type="predicted"/>
<dbReference type="InterPro" id="IPR046357">
    <property type="entry name" value="PPIase_dom_sf"/>
</dbReference>
<dbReference type="Gene3D" id="3.10.50.40">
    <property type="match status" value="2"/>
</dbReference>